<keyword evidence="2" id="KW-0813">Transport</keyword>
<reference evidence="12 13" key="1">
    <citation type="submission" date="2018-03" db="EMBL/GenBank/DDBJ databases">
        <title>Actinopolyspora mortivallis from Sahara, screening for active biomolecules.</title>
        <authorList>
            <person name="Selama O."/>
            <person name="Wellington E.M.H."/>
            <person name="Hacene H."/>
        </authorList>
    </citation>
    <scope>NUCLEOTIDE SEQUENCE [LARGE SCALE GENOMIC DNA]</scope>
    <source>
        <strain evidence="12 13">M5A</strain>
    </source>
</reference>
<dbReference type="PROSITE" id="PS50893">
    <property type="entry name" value="ABC_TRANSPORTER_2"/>
    <property type="match status" value="1"/>
</dbReference>
<dbReference type="InterPro" id="IPR039421">
    <property type="entry name" value="Type_1_exporter"/>
</dbReference>
<evidence type="ECO:0000259" key="10">
    <source>
        <dbReference type="PROSITE" id="PS50893"/>
    </source>
</evidence>
<keyword evidence="5" id="KW-0547">Nucleotide-binding</keyword>
<dbReference type="SMART" id="SM00382">
    <property type="entry name" value="AAA"/>
    <property type="match status" value="1"/>
</dbReference>
<dbReference type="InterPro" id="IPR027417">
    <property type="entry name" value="P-loop_NTPase"/>
</dbReference>
<comment type="subcellular location">
    <subcellularLocation>
        <location evidence="1">Cell membrane</location>
        <topology evidence="1">Multi-pass membrane protein</topology>
    </subcellularLocation>
</comment>
<dbReference type="InterPro" id="IPR003439">
    <property type="entry name" value="ABC_transporter-like_ATP-bd"/>
</dbReference>
<dbReference type="InterPro" id="IPR017871">
    <property type="entry name" value="ABC_transporter-like_CS"/>
</dbReference>
<evidence type="ECO:0000256" key="6">
    <source>
        <dbReference type="ARBA" id="ARBA00022840"/>
    </source>
</evidence>
<dbReference type="PROSITE" id="PS00211">
    <property type="entry name" value="ABC_TRANSPORTER_1"/>
    <property type="match status" value="1"/>
</dbReference>
<keyword evidence="8 9" id="KW-0472">Membrane</keyword>
<dbReference type="CDD" id="cd18551">
    <property type="entry name" value="ABC_6TM_LmrA_like"/>
    <property type="match status" value="1"/>
</dbReference>
<evidence type="ECO:0000259" key="11">
    <source>
        <dbReference type="PROSITE" id="PS50929"/>
    </source>
</evidence>
<dbReference type="InterPro" id="IPR011527">
    <property type="entry name" value="ABC1_TM_dom"/>
</dbReference>
<evidence type="ECO:0000256" key="9">
    <source>
        <dbReference type="SAM" id="Phobius"/>
    </source>
</evidence>
<name>A0A2T0GSG5_ACTMO</name>
<feature type="transmembrane region" description="Helical" evidence="9">
    <location>
        <begin position="163"/>
        <end position="183"/>
    </location>
</feature>
<dbReference type="Proteomes" id="UP000239352">
    <property type="component" value="Unassembled WGS sequence"/>
</dbReference>
<feature type="transmembrane region" description="Helical" evidence="9">
    <location>
        <begin position="138"/>
        <end position="157"/>
    </location>
</feature>
<dbReference type="GO" id="GO:0015421">
    <property type="term" value="F:ABC-type oligopeptide transporter activity"/>
    <property type="evidence" value="ECO:0007669"/>
    <property type="project" value="TreeGrafter"/>
</dbReference>
<keyword evidence="7 9" id="KW-1133">Transmembrane helix</keyword>
<sequence length="587" mass="63273">MDAQEQEPRLRILRELARGKRGQVVLIGFLAAVSAVATLVLPLFVGRLIAAIQRADELTGWAVVLVAAGFGSATAGAGATYLLSKLGLRLIYRLRARTMRHSFGLRLADAREEGSGNLATRLTADAVRLKTVIDIGPIQLPMAVFTVLGTLVIMGLLDWVLLLVTVGAFAIAVAIISVVVVGLRRKYVAVQEEVGALTRHFVAALDSLTIIKACRAESRVADGLAERAERAAKLDIAAARMESLMVPVINLGQQIALVSVVVGGGARMVGGQLTLADFVSFLVYLLQLTAPLIMTASGVGNLQVGLMARKRFDDLFAKPVEYTGEETRGETELPDCSADTPAVRFEAVNFSYDERPVLREVDLWVPARGLTAMVGLSGSGKTTALGLIERFMKPDSGTIRVFGREQDAWSLDALRRQVAYVDQEATLVHDTVRNNLVLGKDGSVDEEELWSALERVGLDGEVSALPYGIDTRLDGVTELSGGQRQRLALARAVLADARLVLLDEPSSQLDSVNEQKLREVVDSLAADRAVLVVAHRISTVQHADHVIVLDSGRIVEQGSHDHLLRDCTEYAELVSGQMLTDPDRATV</sequence>
<evidence type="ECO:0000313" key="12">
    <source>
        <dbReference type="EMBL" id="PRW62041.1"/>
    </source>
</evidence>
<dbReference type="EMBL" id="PVSR01000044">
    <property type="protein sequence ID" value="PRW62041.1"/>
    <property type="molecule type" value="Genomic_DNA"/>
</dbReference>
<feature type="transmembrane region" description="Helical" evidence="9">
    <location>
        <begin position="24"/>
        <end position="49"/>
    </location>
</feature>
<dbReference type="PANTHER" id="PTHR43394:SF1">
    <property type="entry name" value="ATP-BINDING CASSETTE SUB-FAMILY B MEMBER 10, MITOCHONDRIAL"/>
    <property type="match status" value="1"/>
</dbReference>
<evidence type="ECO:0000256" key="4">
    <source>
        <dbReference type="ARBA" id="ARBA00022692"/>
    </source>
</evidence>
<gene>
    <name evidence="12" type="ORF">CEP50_17520</name>
</gene>
<dbReference type="InterPro" id="IPR036640">
    <property type="entry name" value="ABC1_TM_sf"/>
</dbReference>
<dbReference type="SUPFAM" id="SSF90123">
    <property type="entry name" value="ABC transporter transmembrane region"/>
    <property type="match status" value="1"/>
</dbReference>
<evidence type="ECO:0000256" key="5">
    <source>
        <dbReference type="ARBA" id="ARBA00022741"/>
    </source>
</evidence>
<keyword evidence="4 9" id="KW-0812">Transmembrane</keyword>
<dbReference type="PROSITE" id="PS50929">
    <property type="entry name" value="ABC_TM1F"/>
    <property type="match status" value="1"/>
</dbReference>
<keyword evidence="13" id="KW-1185">Reference proteome</keyword>
<feature type="transmembrane region" description="Helical" evidence="9">
    <location>
        <begin position="248"/>
        <end position="269"/>
    </location>
</feature>
<dbReference type="Pfam" id="PF00664">
    <property type="entry name" value="ABC_membrane"/>
    <property type="match status" value="1"/>
</dbReference>
<evidence type="ECO:0000256" key="3">
    <source>
        <dbReference type="ARBA" id="ARBA00022475"/>
    </source>
</evidence>
<keyword evidence="6 12" id="KW-0067">ATP-binding</keyword>
<feature type="transmembrane region" description="Helical" evidence="9">
    <location>
        <begin position="61"/>
        <end position="83"/>
    </location>
</feature>
<keyword evidence="3" id="KW-1003">Cell membrane</keyword>
<evidence type="ECO:0000256" key="7">
    <source>
        <dbReference type="ARBA" id="ARBA00022989"/>
    </source>
</evidence>
<dbReference type="Gene3D" id="3.40.50.300">
    <property type="entry name" value="P-loop containing nucleotide triphosphate hydrolases"/>
    <property type="match status" value="1"/>
</dbReference>
<feature type="domain" description="ABC transporter" evidence="10">
    <location>
        <begin position="343"/>
        <end position="576"/>
    </location>
</feature>
<dbReference type="InterPro" id="IPR003593">
    <property type="entry name" value="AAA+_ATPase"/>
</dbReference>
<feature type="domain" description="ABC transmembrane type-1" evidence="11">
    <location>
        <begin position="25"/>
        <end position="303"/>
    </location>
</feature>
<comment type="caution">
    <text evidence="12">The sequence shown here is derived from an EMBL/GenBank/DDBJ whole genome shotgun (WGS) entry which is preliminary data.</text>
</comment>
<dbReference type="GO" id="GO:0005524">
    <property type="term" value="F:ATP binding"/>
    <property type="evidence" value="ECO:0007669"/>
    <property type="project" value="UniProtKB-KW"/>
</dbReference>
<feature type="transmembrane region" description="Helical" evidence="9">
    <location>
        <begin position="281"/>
        <end position="302"/>
    </location>
</feature>
<evidence type="ECO:0000256" key="1">
    <source>
        <dbReference type="ARBA" id="ARBA00004651"/>
    </source>
</evidence>
<protein>
    <submittedName>
        <fullName evidence="12">ABC transporter ATP-binding protein</fullName>
    </submittedName>
</protein>
<dbReference type="AlphaFoldDB" id="A0A2T0GSG5"/>
<dbReference type="PANTHER" id="PTHR43394">
    <property type="entry name" value="ATP-DEPENDENT PERMEASE MDL1, MITOCHONDRIAL"/>
    <property type="match status" value="1"/>
</dbReference>
<dbReference type="GO" id="GO:0016887">
    <property type="term" value="F:ATP hydrolysis activity"/>
    <property type="evidence" value="ECO:0007669"/>
    <property type="project" value="InterPro"/>
</dbReference>
<evidence type="ECO:0000313" key="13">
    <source>
        <dbReference type="Proteomes" id="UP000239352"/>
    </source>
</evidence>
<dbReference type="Pfam" id="PF00005">
    <property type="entry name" value="ABC_tran"/>
    <property type="match status" value="1"/>
</dbReference>
<organism evidence="12 13">
    <name type="scientific">Actinopolyspora mortivallis</name>
    <dbReference type="NCBI Taxonomy" id="33906"/>
    <lineage>
        <taxon>Bacteria</taxon>
        <taxon>Bacillati</taxon>
        <taxon>Actinomycetota</taxon>
        <taxon>Actinomycetes</taxon>
        <taxon>Actinopolysporales</taxon>
        <taxon>Actinopolysporaceae</taxon>
        <taxon>Actinopolyspora</taxon>
    </lineage>
</organism>
<dbReference type="GO" id="GO:0005886">
    <property type="term" value="C:plasma membrane"/>
    <property type="evidence" value="ECO:0007669"/>
    <property type="project" value="UniProtKB-SubCell"/>
</dbReference>
<dbReference type="Gene3D" id="1.20.1560.10">
    <property type="entry name" value="ABC transporter type 1, transmembrane domain"/>
    <property type="match status" value="1"/>
</dbReference>
<evidence type="ECO:0000256" key="2">
    <source>
        <dbReference type="ARBA" id="ARBA00022448"/>
    </source>
</evidence>
<evidence type="ECO:0000256" key="8">
    <source>
        <dbReference type="ARBA" id="ARBA00023136"/>
    </source>
</evidence>
<dbReference type="InParanoid" id="A0A2T0GSG5"/>
<dbReference type="FunFam" id="3.40.50.300:FF:000854">
    <property type="entry name" value="Multidrug ABC transporter ATP-binding protein"/>
    <property type="match status" value="1"/>
</dbReference>
<proteinExistence type="predicted"/>
<dbReference type="SUPFAM" id="SSF52540">
    <property type="entry name" value="P-loop containing nucleoside triphosphate hydrolases"/>
    <property type="match status" value="1"/>
</dbReference>
<accession>A0A2T0GSG5</accession>